<dbReference type="Pfam" id="PF01041">
    <property type="entry name" value="DegT_DnrJ_EryC1"/>
    <property type="match status" value="2"/>
</dbReference>
<keyword evidence="3" id="KW-0808">Transferase</keyword>
<dbReference type="SUPFAM" id="SSF53383">
    <property type="entry name" value="PLP-dependent transferases"/>
    <property type="match status" value="1"/>
</dbReference>
<evidence type="ECO:0000313" key="3">
    <source>
        <dbReference type="EMBL" id="MBO0510259.1"/>
    </source>
</evidence>
<dbReference type="InterPro" id="IPR000653">
    <property type="entry name" value="DegT/StrS_aminotransferase"/>
</dbReference>
<dbReference type="Gene3D" id="3.90.1150.10">
    <property type="entry name" value="Aspartate Aminotransferase, domain 1"/>
    <property type="match status" value="1"/>
</dbReference>
<proteinExistence type="inferred from homology"/>
<protein>
    <submittedName>
        <fullName evidence="3">DegT/DnrJ/EryC1/StrS family aminotransferase</fullName>
    </submittedName>
</protein>
<dbReference type="AlphaFoldDB" id="A0A939JG91"/>
<reference evidence="3" key="1">
    <citation type="submission" date="2021-03" db="EMBL/GenBank/DDBJ databases">
        <title>Streptomyces poriferae sp. nov., a novel marine sponge-derived Actinobacteria species with anti-MRSA activity.</title>
        <authorList>
            <person name="Sandoval-Powers M."/>
            <person name="Kralova S."/>
            <person name="Nguyen G.-S."/>
            <person name="Fawwal D."/>
            <person name="Degnes K."/>
            <person name="Klinkenberg G."/>
            <person name="Sletta H."/>
            <person name="Wentzel A."/>
            <person name="Liles M.R."/>
        </authorList>
    </citation>
    <scope>NUCLEOTIDE SEQUENCE</scope>
    <source>
        <strain evidence="3">DSM 41794</strain>
    </source>
</reference>
<dbReference type="Gene3D" id="3.40.640.10">
    <property type="entry name" value="Type I PLP-dependent aspartate aminotransferase-like (Major domain)"/>
    <property type="match status" value="1"/>
</dbReference>
<dbReference type="Proteomes" id="UP000664167">
    <property type="component" value="Unassembled WGS sequence"/>
</dbReference>
<evidence type="ECO:0000256" key="2">
    <source>
        <dbReference type="ARBA" id="ARBA00037999"/>
    </source>
</evidence>
<comment type="caution">
    <text evidence="3">The sequence shown here is derived from an EMBL/GenBank/DDBJ whole genome shotgun (WGS) entry which is preliminary data.</text>
</comment>
<dbReference type="PANTHER" id="PTHR30244">
    <property type="entry name" value="TRANSAMINASE"/>
    <property type="match status" value="1"/>
</dbReference>
<dbReference type="PANTHER" id="PTHR30244:SF36">
    <property type="entry name" value="3-OXO-GLUCOSE-6-PHOSPHATE:GLUTAMATE AMINOTRANSFERASE"/>
    <property type="match status" value="1"/>
</dbReference>
<gene>
    <name evidence="3" type="ORF">J0695_00295</name>
</gene>
<dbReference type="InterPro" id="IPR015421">
    <property type="entry name" value="PyrdxlP-dep_Trfase_major"/>
</dbReference>
<evidence type="ECO:0000313" key="4">
    <source>
        <dbReference type="Proteomes" id="UP000664167"/>
    </source>
</evidence>
<dbReference type="InterPro" id="IPR015422">
    <property type="entry name" value="PyrdxlP-dep_Trfase_small"/>
</dbReference>
<sequence>MLKAAGIGAGDEVIVSAYGDDRAAEAVLALGARPVLADIDPDSYCLDARSVAAAVTSRTAAVVLAHRFGHPPDTDAMHELAHRHGLLVVEEPVAGQGREQAAYLSARLRGMRAPDVRAGHTFASFVVRVPGNGRPDRDAVARALKARGVECWVPVPAPLHRMPAFRRDVRLPEAELASDETLALPLHGDVRRTASACNALGGLLQPAY</sequence>
<name>A0A939JG91_9ACTN</name>
<keyword evidence="4" id="KW-1185">Reference proteome</keyword>
<dbReference type="InterPro" id="IPR015424">
    <property type="entry name" value="PyrdxlP-dep_Trfase"/>
</dbReference>
<dbReference type="GO" id="GO:0000271">
    <property type="term" value="P:polysaccharide biosynthetic process"/>
    <property type="evidence" value="ECO:0007669"/>
    <property type="project" value="TreeGrafter"/>
</dbReference>
<organism evidence="3 4">
    <name type="scientific">Streptomyces beijiangensis</name>
    <dbReference type="NCBI Taxonomy" id="163361"/>
    <lineage>
        <taxon>Bacteria</taxon>
        <taxon>Bacillati</taxon>
        <taxon>Actinomycetota</taxon>
        <taxon>Actinomycetes</taxon>
        <taxon>Kitasatosporales</taxon>
        <taxon>Streptomycetaceae</taxon>
        <taxon>Streptomyces</taxon>
    </lineage>
</organism>
<keyword evidence="1" id="KW-0663">Pyridoxal phosphate</keyword>
<comment type="similarity">
    <text evidence="2">Belongs to the DegT/DnrJ/EryC1 family.</text>
</comment>
<dbReference type="GO" id="GO:0008483">
    <property type="term" value="F:transaminase activity"/>
    <property type="evidence" value="ECO:0007669"/>
    <property type="project" value="UniProtKB-KW"/>
</dbReference>
<dbReference type="GO" id="GO:0030170">
    <property type="term" value="F:pyridoxal phosphate binding"/>
    <property type="evidence" value="ECO:0007669"/>
    <property type="project" value="TreeGrafter"/>
</dbReference>
<dbReference type="EMBL" id="JAFLRJ010000002">
    <property type="protein sequence ID" value="MBO0510259.1"/>
    <property type="molecule type" value="Genomic_DNA"/>
</dbReference>
<keyword evidence="3" id="KW-0032">Aminotransferase</keyword>
<evidence type="ECO:0000256" key="1">
    <source>
        <dbReference type="ARBA" id="ARBA00022898"/>
    </source>
</evidence>
<accession>A0A939JG91</accession>